<evidence type="ECO:0000313" key="1">
    <source>
        <dbReference type="EMBL" id="KAJ8396080.1"/>
    </source>
</evidence>
<evidence type="ECO:0000313" key="2">
    <source>
        <dbReference type="Proteomes" id="UP001221898"/>
    </source>
</evidence>
<dbReference type="AlphaFoldDB" id="A0AAD7S519"/>
<sequence>MEPKVYLRLTPRNERGFGSYLIALQQCRPSPQLAERQARAPREYPRENTSQVAVLSVMWIGPTLRR</sequence>
<reference evidence="1" key="1">
    <citation type="journal article" date="2023" name="Science">
        <title>Genome structures resolve the early diversification of teleost fishes.</title>
        <authorList>
            <person name="Parey E."/>
            <person name="Louis A."/>
            <person name="Montfort J."/>
            <person name="Bouchez O."/>
            <person name="Roques C."/>
            <person name="Iampietro C."/>
            <person name="Lluch J."/>
            <person name="Castinel A."/>
            <person name="Donnadieu C."/>
            <person name="Desvignes T."/>
            <person name="Floi Bucao C."/>
            <person name="Jouanno E."/>
            <person name="Wen M."/>
            <person name="Mejri S."/>
            <person name="Dirks R."/>
            <person name="Jansen H."/>
            <person name="Henkel C."/>
            <person name="Chen W.J."/>
            <person name="Zahm M."/>
            <person name="Cabau C."/>
            <person name="Klopp C."/>
            <person name="Thompson A.W."/>
            <person name="Robinson-Rechavi M."/>
            <person name="Braasch I."/>
            <person name="Lecointre G."/>
            <person name="Bobe J."/>
            <person name="Postlethwait J.H."/>
            <person name="Berthelot C."/>
            <person name="Roest Crollius H."/>
            <person name="Guiguen Y."/>
        </authorList>
    </citation>
    <scope>NUCLEOTIDE SEQUENCE</scope>
    <source>
        <strain evidence="1">NC1722</strain>
    </source>
</reference>
<protein>
    <submittedName>
        <fullName evidence="1">Uncharacterized protein</fullName>
    </submittedName>
</protein>
<dbReference type="EMBL" id="JAINUG010000109">
    <property type="protein sequence ID" value="KAJ8396080.1"/>
    <property type="molecule type" value="Genomic_DNA"/>
</dbReference>
<proteinExistence type="predicted"/>
<gene>
    <name evidence="1" type="ORF">AAFF_G00021530</name>
</gene>
<keyword evidence="2" id="KW-1185">Reference proteome</keyword>
<name>A0AAD7S519_9TELE</name>
<dbReference type="Proteomes" id="UP001221898">
    <property type="component" value="Unassembled WGS sequence"/>
</dbReference>
<organism evidence="1 2">
    <name type="scientific">Aldrovandia affinis</name>
    <dbReference type="NCBI Taxonomy" id="143900"/>
    <lineage>
        <taxon>Eukaryota</taxon>
        <taxon>Metazoa</taxon>
        <taxon>Chordata</taxon>
        <taxon>Craniata</taxon>
        <taxon>Vertebrata</taxon>
        <taxon>Euteleostomi</taxon>
        <taxon>Actinopterygii</taxon>
        <taxon>Neopterygii</taxon>
        <taxon>Teleostei</taxon>
        <taxon>Notacanthiformes</taxon>
        <taxon>Halosauridae</taxon>
        <taxon>Aldrovandia</taxon>
    </lineage>
</organism>
<comment type="caution">
    <text evidence="1">The sequence shown here is derived from an EMBL/GenBank/DDBJ whole genome shotgun (WGS) entry which is preliminary data.</text>
</comment>
<accession>A0AAD7S519</accession>